<gene>
    <name evidence="1" type="ORF">FA95DRAFT_128641</name>
</gene>
<reference evidence="1" key="2">
    <citation type="journal article" date="2022" name="New Phytol.">
        <title>Evolutionary transition to the ectomycorrhizal habit in the genomes of a hyperdiverse lineage of mushroom-forming fungi.</title>
        <authorList>
            <person name="Looney B."/>
            <person name="Miyauchi S."/>
            <person name="Morin E."/>
            <person name="Drula E."/>
            <person name="Courty P.E."/>
            <person name="Kohler A."/>
            <person name="Kuo A."/>
            <person name="LaButti K."/>
            <person name="Pangilinan J."/>
            <person name="Lipzen A."/>
            <person name="Riley R."/>
            <person name="Andreopoulos W."/>
            <person name="He G."/>
            <person name="Johnson J."/>
            <person name="Nolan M."/>
            <person name="Tritt A."/>
            <person name="Barry K.W."/>
            <person name="Grigoriev I.V."/>
            <person name="Nagy L.G."/>
            <person name="Hibbett D."/>
            <person name="Henrissat B."/>
            <person name="Matheny P.B."/>
            <person name="Labbe J."/>
            <person name="Martin F.M."/>
        </authorList>
    </citation>
    <scope>NUCLEOTIDE SEQUENCE</scope>
    <source>
        <strain evidence="1">FP105234-sp</strain>
    </source>
</reference>
<evidence type="ECO:0000313" key="2">
    <source>
        <dbReference type="Proteomes" id="UP000814033"/>
    </source>
</evidence>
<proteinExistence type="predicted"/>
<accession>A0ACB8RNY9</accession>
<comment type="caution">
    <text evidence="1">The sequence shown here is derived from an EMBL/GenBank/DDBJ whole genome shotgun (WGS) entry which is preliminary data.</text>
</comment>
<evidence type="ECO:0000313" key="1">
    <source>
        <dbReference type="EMBL" id="KAI0045330.1"/>
    </source>
</evidence>
<keyword evidence="2" id="KW-1185">Reference proteome</keyword>
<sequence length="161" mass="17668">MRGRNTKFYCSRAALPLPNPCQTDILPLWIPKAHYKPKSGQLPMFDMQLTIKPPSREHEDETTDQNGDLRGAVPFYRRLGRCSKTRRSKGPGEPAKGAHRKISTAGGIQCCAKIRRGQETGLCAVCGTVHTMLRVANLRMHIMQSGPVLQSLGGRAGTADS</sequence>
<name>A0ACB8RNY9_9AGAM</name>
<reference evidence="1" key="1">
    <citation type="submission" date="2021-02" db="EMBL/GenBank/DDBJ databases">
        <authorList>
            <consortium name="DOE Joint Genome Institute"/>
            <person name="Ahrendt S."/>
            <person name="Looney B.P."/>
            <person name="Miyauchi S."/>
            <person name="Morin E."/>
            <person name="Drula E."/>
            <person name="Courty P.E."/>
            <person name="Chicoki N."/>
            <person name="Fauchery L."/>
            <person name="Kohler A."/>
            <person name="Kuo A."/>
            <person name="Labutti K."/>
            <person name="Pangilinan J."/>
            <person name="Lipzen A."/>
            <person name="Riley R."/>
            <person name="Andreopoulos W."/>
            <person name="He G."/>
            <person name="Johnson J."/>
            <person name="Barry K.W."/>
            <person name="Grigoriev I.V."/>
            <person name="Nagy L."/>
            <person name="Hibbett D."/>
            <person name="Henrissat B."/>
            <person name="Matheny P.B."/>
            <person name="Labbe J."/>
            <person name="Martin F."/>
        </authorList>
    </citation>
    <scope>NUCLEOTIDE SEQUENCE</scope>
    <source>
        <strain evidence="1">FP105234-sp</strain>
    </source>
</reference>
<organism evidence="1 2">
    <name type="scientific">Auriscalpium vulgare</name>
    <dbReference type="NCBI Taxonomy" id="40419"/>
    <lineage>
        <taxon>Eukaryota</taxon>
        <taxon>Fungi</taxon>
        <taxon>Dikarya</taxon>
        <taxon>Basidiomycota</taxon>
        <taxon>Agaricomycotina</taxon>
        <taxon>Agaricomycetes</taxon>
        <taxon>Russulales</taxon>
        <taxon>Auriscalpiaceae</taxon>
        <taxon>Auriscalpium</taxon>
    </lineage>
</organism>
<dbReference type="EMBL" id="MU275954">
    <property type="protein sequence ID" value="KAI0045330.1"/>
    <property type="molecule type" value="Genomic_DNA"/>
</dbReference>
<dbReference type="Proteomes" id="UP000814033">
    <property type="component" value="Unassembled WGS sequence"/>
</dbReference>
<protein>
    <submittedName>
        <fullName evidence="1">Uncharacterized protein</fullName>
    </submittedName>
</protein>